<feature type="region of interest" description="Disordered" evidence="1">
    <location>
        <begin position="59"/>
        <end position="80"/>
    </location>
</feature>
<gene>
    <name evidence="2" type="ORF">HK105_205827</name>
</gene>
<reference evidence="2 3" key="1">
    <citation type="submission" date="2023-09" db="EMBL/GenBank/DDBJ databases">
        <title>Pangenome analysis of Batrachochytrium dendrobatidis and related Chytrids.</title>
        <authorList>
            <person name="Yacoub M.N."/>
            <person name="Stajich J.E."/>
            <person name="James T.Y."/>
        </authorList>
    </citation>
    <scope>NUCLEOTIDE SEQUENCE [LARGE SCALE GENOMIC DNA]</scope>
    <source>
        <strain evidence="2 3">JEL0888</strain>
    </source>
</reference>
<protein>
    <submittedName>
        <fullName evidence="2">Uncharacterized protein</fullName>
    </submittedName>
</protein>
<dbReference type="EMBL" id="JADGIZ020000031">
    <property type="protein sequence ID" value="KAL2914688.1"/>
    <property type="molecule type" value="Genomic_DNA"/>
</dbReference>
<evidence type="ECO:0000313" key="2">
    <source>
        <dbReference type="EMBL" id="KAL2914688.1"/>
    </source>
</evidence>
<name>A0ABR4N588_9FUNG</name>
<sequence length="423" mass="44965">MHSAASLSIGAPPIRVSAGPLAAAPSPPSAFRAGVLDPLRRLLLDPPASALLAHARSCSHLPSAPLSKPPARSARRKPALPHLKDHDLEARMTTKLWDVPATPQALQAPLSSLLPPSLASSSSGSSRSRSRTLTRPLGPMPTIEISGVSPADRAREEQRAVHAMHFVTTPLPIVLQDPSATASLAVVRYSEITQSIRGRVHLQIPLGSPLLTTAAAAMASLSSRDSVYESACHSGATSHSDSSARLPLALDKASEHLSVSCSSPSRSSPRRSSVFGSSNPTIADLRLRVRYRFDGTDSCFELTLPLNDCIGSDDQTSAIVDFAIPFESAFITDLYSAMRASQVDTTAACFELDGCVFFVFDILCPSLDGPCPGLAAGKSDDDILRMHIQKQSPLATIEFEVDFSYSKNPNVFDSVLLSPRRAS</sequence>
<keyword evidence="3" id="KW-1185">Reference proteome</keyword>
<evidence type="ECO:0000313" key="3">
    <source>
        <dbReference type="Proteomes" id="UP001527925"/>
    </source>
</evidence>
<accession>A0ABR4N588</accession>
<comment type="caution">
    <text evidence="2">The sequence shown here is derived from an EMBL/GenBank/DDBJ whole genome shotgun (WGS) entry which is preliminary data.</text>
</comment>
<feature type="region of interest" description="Disordered" evidence="1">
    <location>
        <begin position="109"/>
        <end position="157"/>
    </location>
</feature>
<dbReference type="Proteomes" id="UP001527925">
    <property type="component" value="Unassembled WGS sequence"/>
</dbReference>
<feature type="compositionally biased region" description="Low complexity" evidence="1">
    <location>
        <begin position="109"/>
        <end position="137"/>
    </location>
</feature>
<proteinExistence type="predicted"/>
<evidence type="ECO:0000256" key="1">
    <source>
        <dbReference type="SAM" id="MobiDB-lite"/>
    </source>
</evidence>
<organism evidence="2 3">
    <name type="scientific">Polyrhizophydium stewartii</name>
    <dbReference type="NCBI Taxonomy" id="2732419"/>
    <lineage>
        <taxon>Eukaryota</taxon>
        <taxon>Fungi</taxon>
        <taxon>Fungi incertae sedis</taxon>
        <taxon>Chytridiomycota</taxon>
        <taxon>Chytridiomycota incertae sedis</taxon>
        <taxon>Chytridiomycetes</taxon>
        <taxon>Rhizophydiales</taxon>
        <taxon>Rhizophydiales incertae sedis</taxon>
        <taxon>Polyrhizophydium</taxon>
    </lineage>
</organism>